<dbReference type="InterPro" id="IPR051353">
    <property type="entry name" value="Tobamovirus_resist_UPF0261"/>
</dbReference>
<sequence length="418" mass="42038">MPVVVLIGMLDVQGLEYAWLRDRLGSLGAEVVLVDTGVLDEPGVVPDVPREDVLQAGGTDPATLSATAADLPGGPGRDTALASMARGAAATAGELFRAGRLHGVLAIGGGGNATVAAEAMRALPVGVPKLMISSMASGDVSPYIGGADLTLMYSVVDIAGLNRISSRVLANAADAIAGMAAGYAAGRPPATADGPLVGATLAGVTGPGVSAARELLGILGYEVLVFRATGAGGRPYEAMAAGGLLTAALDATLVELSTGLLAGTAPEARRLEAAVRHGVPQVVSPGGLDMARFRGIPPDHLAGRRVHTRHPSVTLVRTTPAESAELGRRVAAALRDATAPTAVHLPLRGLSTLGAPGGPFHDPAADAALFGALRDGLSGSRVEIHEMDTDLNDPAFGRAMADHLHTLLTGFPVRAAAS</sequence>
<dbReference type="Proteomes" id="UP001596074">
    <property type="component" value="Unassembled WGS sequence"/>
</dbReference>
<evidence type="ECO:0000259" key="1">
    <source>
        <dbReference type="Pfam" id="PF06792"/>
    </source>
</evidence>
<dbReference type="PANTHER" id="PTHR31862">
    <property type="entry name" value="UPF0261 DOMAIN PROTEIN (AFU_ORTHOLOGUE AFUA_1G10120)"/>
    <property type="match status" value="1"/>
</dbReference>
<gene>
    <name evidence="3" type="ORF">ACFPZN_15905</name>
</gene>
<name>A0ABW1A0B5_9ACTN</name>
<dbReference type="Gene3D" id="3.40.50.12030">
    <property type="entry name" value="Uncharacterised protein family UPF0261, NC domain"/>
    <property type="match status" value="1"/>
</dbReference>
<organism evidence="3 4">
    <name type="scientific">Actinomadura rugatobispora</name>
    <dbReference type="NCBI Taxonomy" id="1994"/>
    <lineage>
        <taxon>Bacteria</taxon>
        <taxon>Bacillati</taxon>
        <taxon>Actinomycetota</taxon>
        <taxon>Actinomycetes</taxon>
        <taxon>Streptosporangiales</taxon>
        <taxon>Thermomonosporaceae</taxon>
        <taxon>Actinomadura</taxon>
    </lineage>
</organism>
<dbReference type="CDD" id="cd15488">
    <property type="entry name" value="Tm-1-like"/>
    <property type="match status" value="1"/>
</dbReference>
<protein>
    <submittedName>
        <fullName evidence="3">Tm-1-like ATP-binding domain-containing protein</fullName>
    </submittedName>
</protein>
<evidence type="ECO:0000313" key="4">
    <source>
        <dbReference type="Proteomes" id="UP001596074"/>
    </source>
</evidence>
<proteinExistence type="predicted"/>
<dbReference type="NCBIfam" id="NF002674">
    <property type="entry name" value="PRK02399.1-2"/>
    <property type="match status" value="1"/>
</dbReference>
<dbReference type="InterPro" id="IPR044122">
    <property type="entry name" value="UPF0261_N"/>
</dbReference>
<keyword evidence="4" id="KW-1185">Reference proteome</keyword>
<dbReference type="InterPro" id="IPR056778">
    <property type="entry name" value="UPF0261_C"/>
</dbReference>
<dbReference type="PIRSF" id="PIRSF033271">
    <property type="entry name" value="UCP033271"/>
    <property type="match status" value="1"/>
</dbReference>
<dbReference type="Pfam" id="PF23189">
    <property type="entry name" value="UPF0261_C"/>
    <property type="match status" value="1"/>
</dbReference>
<dbReference type="PANTHER" id="PTHR31862:SF1">
    <property type="entry name" value="UPF0261 DOMAIN PROTEIN (AFU_ORTHOLOGUE AFUA_1G10120)"/>
    <property type="match status" value="1"/>
</dbReference>
<dbReference type="InterPro" id="IPR008322">
    <property type="entry name" value="UPF0261"/>
</dbReference>
<reference evidence="4" key="1">
    <citation type="journal article" date="2019" name="Int. J. Syst. Evol. Microbiol.">
        <title>The Global Catalogue of Microorganisms (GCM) 10K type strain sequencing project: providing services to taxonomists for standard genome sequencing and annotation.</title>
        <authorList>
            <consortium name="The Broad Institute Genomics Platform"/>
            <consortium name="The Broad Institute Genome Sequencing Center for Infectious Disease"/>
            <person name="Wu L."/>
            <person name="Ma J."/>
        </authorList>
    </citation>
    <scope>NUCLEOTIDE SEQUENCE [LARGE SCALE GENOMIC DNA]</scope>
    <source>
        <strain evidence="4">KCTC 42087</strain>
    </source>
</reference>
<dbReference type="Pfam" id="PF06792">
    <property type="entry name" value="UPF0261"/>
    <property type="match status" value="1"/>
</dbReference>
<dbReference type="Gene3D" id="3.40.50.12020">
    <property type="entry name" value="Uncharacterised protein family UPF0261, NN domain"/>
    <property type="match status" value="1"/>
</dbReference>
<dbReference type="EMBL" id="JBHSON010000019">
    <property type="protein sequence ID" value="MFC5747113.1"/>
    <property type="molecule type" value="Genomic_DNA"/>
</dbReference>
<feature type="domain" description="UPF0261" evidence="1">
    <location>
        <begin position="3"/>
        <end position="183"/>
    </location>
</feature>
<accession>A0ABW1A0B5</accession>
<feature type="domain" description="UPF0261" evidence="2">
    <location>
        <begin position="195"/>
        <end position="407"/>
    </location>
</feature>
<dbReference type="RefSeq" id="WP_378282730.1">
    <property type="nucleotide sequence ID" value="NZ_JBHSON010000019.1"/>
</dbReference>
<comment type="caution">
    <text evidence="3">The sequence shown here is derived from an EMBL/GenBank/DDBJ whole genome shotgun (WGS) entry which is preliminary data.</text>
</comment>
<evidence type="ECO:0000313" key="3">
    <source>
        <dbReference type="EMBL" id="MFC5747113.1"/>
    </source>
</evidence>
<evidence type="ECO:0000259" key="2">
    <source>
        <dbReference type="Pfam" id="PF23189"/>
    </source>
</evidence>